<dbReference type="Pfam" id="PF00673">
    <property type="entry name" value="Ribosomal_L5_C"/>
    <property type="match status" value="1"/>
</dbReference>
<dbReference type="PANTHER" id="PTHR11994">
    <property type="entry name" value="60S RIBOSOMAL PROTEIN L11-RELATED"/>
    <property type="match status" value="1"/>
</dbReference>
<comment type="similarity">
    <text evidence="1">Belongs to the universal ribosomal protein uL5 family.</text>
</comment>
<evidence type="ECO:0000256" key="1">
    <source>
        <dbReference type="ARBA" id="ARBA00008553"/>
    </source>
</evidence>
<feature type="compositionally biased region" description="Acidic residues" evidence="4">
    <location>
        <begin position="320"/>
        <end position="333"/>
    </location>
</feature>
<feature type="domain" description="Large ribosomal subunit protein uL5 C-terminal" evidence="5">
    <location>
        <begin position="201"/>
        <end position="295"/>
    </location>
</feature>
<reference evidence="6 7" key="1">
    <citation type="submission" date="2023-05" db="EMBL/GenBank/DDBJ databases">
        <title>A 100% complete, gapless, phased diploid assembly of the Scenedesmus obliquus UTEX 3031 genome.</title>
        <authorList>
            <person name="Biondi T.C."/>
            <person name="Hanschen E.R."/>
            <person name="Kwon T."/>
            <person name="Eng W."/>
            <person name="Kruse C.P.S."/>
            <person name="Koehler S.I."/>
            <person name="Kunde Y."/>
            <person name="Gleasner C.D."/>
            <person name="You Mak K.T."/>
            <person name="Polle J."/>
            <person name="Hovde B.T."/>
            <person name="Starkenburg S.R."/>
        </authorList>
    </citation>
    <scope>NUCLEOTIDE SEQUENCE [LARGE SCALE GENOMIC DNA]</scope>
    <source>
        <strain evidence="6 7">DOE0152z</strain>
    </source>
</reference>
<keyword evidence="7" id="KW-1185">Reference proteome</keyword>
<dbReference type="InterPro" id="IPR002132">
    <property type="entry name" value="Ribosomal_uL5"/>
</dbReference>
<dbReference type="InterPro" id="IPR031309">
    <property type="entry name" value="Ribosomal_uL5_C"/>
</dbReference>
<dbReference type="EMBL" id="CP126211">
    <property type="protein sequence ID" value="WIA12542.1"/>
    <property type="molecule type" value="Genomic_DNA"/>
</dbReference>
<evidence type="ECO:0000256" key="2">
    <source>
        <dbReference type="ARBA" id="ARBA00022980"/>
    </source>
</evidence>
<name>A0ABY8TW51_TETOB</name>
<dbReference type="SUPFAM" id="SSF55282">
    <property type="entry name" value="RL5-like"/>
    <property type="match status" value="1"/>
</dbReference>
<dbReference type="Proteomes" id="UP001244341">
    <property type="component" value="Chromosome 4b"/>
</dbReference>
<organism evidence="6 7">
    <name type="scientific">Tetradesmus obliquus</name>
    <name type="common">Green alga</name>
    <name type="synonym">Acutodesmus obliquus</name>
    <dbReference type="NCBI Taxonomy" id="3088"/>
    <lineage>
        <taxon>Eukaryota</taxon>
        <taxon>Viridiplantae</taxon>
        <taxon>Chlorophyta</taxon>
        <taxon>core chlorophytes</taxon>
        <taxon>Chlorophyceae</taxon>
        <taxon>CS clade</taxon>
        <taxon>Sphaeropleales</taxon>
        <taxon>Scenedesmaceae</taxon>
        <taxon>Tetradesmus</taxon>
    </lineage>
</organism>
<keyword evidence="2" id="KW-0689">Ribosomal protein</keyword>
<gene>
    <name evidence="6" type="ORF">OEZ85_006203</name>
</gene>
<evidence type="ECO:0000313" key="7">
    <source>
        <dbReference type="Proteomes" id="UP001244341"/>
    </source>
</evidence>
<evidence type="ECO:0000313" key="6">
    <source>
        <dbReference type="EMBL" id="WIA12542.1"/>
    </source>
</evidence>
<protein>
    <recommendedName>
        <fullName evidence="5">Large ribosomal subunit protein uL5 C-terminal domain-containing protein</fullName>
    </recommendedName>
</protein>
<dbReference type="Gene3D" id="3.30.1440.10">
    <property type="match status" value="1"/>
</dbReference>
<evidence type="ECO:0000256" key="3">
    <source>
        <dbReference type="ARBA" id="ARBA00023274"/>
    </source>
</evidence>
<keyword evidence="3" id="KW-0687">Ribonucleoprotein</keyword>
<feature type="region of interest" description="Disordered" evidence="4">
    <location>
        <begin position="299"/>
        <end position="333"/>
    </location>
</feature>
<evidence type="ECO:0000256" key="4">
    <source>
        <dbReference type="SAM" id="MobiDB-lite"/>
    </source>
</evidence>
<evidence type="ECO:0000259" key="5">
    <source>
        <dbReference type="Pfam" id="PF00673"/>
    </source>
</evidence>
<feature type="region of interest" description="Disordered" evidence="4">
    <location>
        <begin position="60"/>
        <end position="86"/>
    </location>
</feature>
<accession>A0ABY8TW51</accession>
<dbReference type="InterPro" id="IPR022803">
    <property type="entry name" value="Ribosomal_uL5_dom_sf"/>
</dbReference>
<proteinExistence type="inferred from homology"/>
<sequence>MLQHLWLAGAAGGGAPASLVRQLLAATPVVSQACTAFQQSQARSSSSSSSSSTAAVAAAAGAADKQLKQPKQPKQPKQQKGKDAAAVAAAAAAAEQQQQQQQQQQLALLASQYQRSRLGEFYSAHLARELLLKLNLDNVQQLPRLKSIDLSISAKDTHGRRYAEKWEMLLPALALEYVTGQPASFVQSQVKYYRSKNAITAVKVRLVGGAALAVLQKLAYLVLPSQNAFAGVSSRSLDRSGNLHFRIQKLINFPDFEEQYEIFEALGSLHISVNMAGTQGRRGRSQLLMSGLQLPMLQKKEKGTVEAGGEAGGAAAAAESSDEGTDSDSDQDD</sequence>